<dbReference type="RefSeq" id="WP_266342222.1">
    <property type="nucleotide sequence ID" value="NZ_JAPKNH010000001.1"/>
</dbReference>
<dbReference type="GO" id="GO:0016787">
    <property type="term" value="F:hydrolase activity"/>
    <property type="evidence" value="ECO:0007669"/>
    <property type="project" value="UniProtKB-KW"/>
</dbReference>
<keyword evidence="2" id="KW-0732">Signal</keyword>
<dbReference type="EMBL" id="JBHSML010000003">
    <property type="protein sequence ID" value="MFC5515536.1"/>
    <property type="molecule type" value="Genomic_DNA"/>
</dbReference>
<dbReference type="InterPro" id="IPR000871">
    <property type="entry name" value="Beta-lactam_class-A"/>
</dbReference>
<accession>A0ABW0PSB6</accession>
<evidence type="ECO:0000259" key="3">
    <source>
        <dbReference type="Pfam" id="PF13354"/>
    </source>
</evidence>
<organism evidence="4 5">
    <name type="scientific">Kaistia terrae</name>
    <dbReference type="NCBI Taxonomy" id="537017"/>
    <lineage>
        <taxon>Bacteria</taxon>
        <taxon>Pseudomonadati</taxon>
        <taxon>Pseudomonadota</taxon>
        <taxon>Alphaproteobacteria</taxon>
        <taxon>Hyphomicrobiales</taxon>
        <taxon>Kaistiaceae</taxon>
        <taxon>Kaistia</taxon>
    </lineage>
</organism>
<dbReference type="InterPro" id="IPR012338">
    <property type="entry name" value="Beta-lactam/transpept-like"/>
</dbReference>
<keyword evidence="4" id="KW-0378">Hydrolase</keyword>
<proteinExistence type="predicted"/>
<dbReference type="SUPFAM" id="SSF56601">
    <property type="entry name" value="beta-lactamase/transpeptidase-like"/>
    <property type="match status" value="1"/>
</dbReference>
<feature type="chain" id="PRO_5046124801" evidence="2">
    <location>
        <begin position="26"/>
        <end position="395"/>
    </location>
</feature>
<dbReference type="PANTHER" id="PTHR35333">
    <property type="entry name" value="BETA-LACTAMASE"/>
    <property type="match status" value="1"/>
</dbReference>
<evidence type="ECO:0000313" key="5">
    <source>
        <dbReference type="Proteomes" id="UP001596150"/>
    </source>
</evidence>
<evidence type="ECO:0000256" key="2">
    <source>
        <dbReference type="SAM" id="SignalP"/>
    </source>
</evidence>
<sequence length="395" mass="41929">MRLFKDLTTAIALTAALLTSLPAKAETMTPQATLEALMTPKGLTAARFDARFLAQVSFAEVEALVASLIAKHGPLQGIHTAGEGFTLRFARANLPTSITLDKDDRIIGLWFGAAETQGAIADLAQEIQALPGKTALLVISNGQDIFAHAAEQPLAVGSAAKLAVLVAVQGAVEQGRLRWDQVVPLDPAWKSLPSGQLQDWPDGTPLTLATLANLMISISDNTATDALIRIAGREVVEAISPANAPFPTTRELFTLKTADKAPMRAEWVAGDAAVRRAILDGIAKEPLPPVGAISSSATHEVEWFFTARELCRLLDQTAALPSVGINPGLASAKAWKSVAYKGGSEIGVLNLSTRVVNRDGGVHCVVASWNDDAPLDDEKLFAPYRGILNRLAERE</sequence>
<protein>
    <submittedName>
        <fullName evidence="4">Serine hydrolase</fullName>
    </submittedName>
</protein>
<evidence type="ECO:0000256" key="1">
    <source>
        <dbReference type="ARBA" id="ARBA00001526"/>
    </source>
</evidence>
<dbReference type="Gene3D" id="3.40.710.10">
    <property type="entry name" value="DD-peptidase/beta-lactamase superfamily"/>
    <property type="match status" value="1"/>
</dbReference>
<dbReference type="PANTHER" id="PTHR35333:SF5">
    <property type="entry name" value="CONSERVED LIPOPROTEIN LPQF-RELATED"/>
    <property type="match status" value="1"/>
</dbReference>
<feature type="domain" description="Beta-lactamase class A catalytic" evidence="3">
    <location>
        <begin position="141"/>
        <end position="238"/>
    </location>
</feature>
<reference evidence="5" key="1">
    <citation type="journal article" date="2019" name="Int. J. Syst. Evol. Microbiol.">
        <title>The Global Catalogue of Microorganisms (GCM) 10K type strain sequencing project: providing services to taxonomists for standard genome sequencing and annotation.</title>
        <authorList>
            <consortium name="The Broad Institute Genomics Platform"/>
            <consortium name="The Broad Institute Genome Sequencing Center for Infectious Disease"/>
            <person name="Wu L."/>
            <person name="Ma J."/>
        </authorList>
    </citation>
    <scope>NUCLEOTIDE SEQUENCE [LARGE SCALE GENOMIC DNA]</scope>
    <source>
        <strain evidence="5">KACC 12633</strain>
    </source>
</reference>
<dbReference type="InterPro" id="IPR045155">
    <property type="entry name" value="Beta-lactam_cat"/>
</dbReference>
<name>A0ABW0PSB6_9HYPH</name>
<feature type="signal peptide" evidence="2">
    <location>
        <begin position="1"/>
        <end position="25"/>
    </location>
</feature>
<dbReference type="Proteomes" id="UP001596150">
    <property type="component" value="Unassembled WGS sequence"/>
</dbReference>
<gene>
    <name evidence="4" type="ORF">ACFPP9_07120</name>
</gene>
<comment type="caution">
    <text evidence="4">The sequence shown here is derived from an EMBL/GenBank/DDBJ whole genome shotgun (WGS) entry which is preliminary data.</text>
</comment>
<keyword evidence="5" id="KW-1185">Reference proteome</keyword>
<dbReference type="Pfam" id="PF13354">
    <property type="entry name" value="Beta-lactamase2"/>
    <property type="match status" value="1"/>
</dbReference>
<evidence type="ECO:0000313" key="4">
    <source>
        <dbReference type="EMBL" id="MFC5515536.1"/>
    </source>
</evidence>
<comment type="catalytic activity">
    <reaction evidence="1">
        <text>a beta-lactam + H2O = a substituted beta-amino acid</text>
        <dbReference type="Rhea" id="RHEA:20401"/>
        <dbReference type="ChEBI" id="CHEBI:15377"/>
        <dbReference type="ChEBI" id="CHEBI:35627"/>
        <dbReference type="ChEBI" id="CHEBI:140347"/>
        <dbReference type="EC" id="3.5.2.6"/>
    </reaction>
</comment>